<dbReference type="Gene3D" id="3.40.140.10">
    <property type="entry name" value="Cytidine Deaminase, domain 2"/>
    <property type="match status" value="1"/>
</dbReference>
<keyword evidence="10" id="KW-1185">Reference proteome</keyword>
<feature type="active site" description="Proton donor" evidence="7">
    <location>
        <position position="54"/>
    </location>
</feature>
<evidence type="ECO:0000256" key="2">
    <source>
        <dbReference type="ARBA" id="ARBA00022694"/>
    </source>
</evidence>
<evidence type="ECO:0000256" key="4">
    <source>
        <dbReference type="ARBA" id="ARBA00022801"/>
    </source>
</evidence>
<comment type="similarity">
    <text evidence="1">Belongs to the cytidine and deoxycytidylate deaminase family. ADAT2 subfamily.</text>
</comment>
<evidence type="ECO:0000256" key="6">
    <source>
        <dbReference type="ARBA" id="ARBA00048045"/>
    </source>
</evidence>
<comment type="function">
    <text evidence="7">Catalyzes the deamination of adenosine to inosine at the wobble position 34 of tRNA(Arg2).</text>
</comment>
<dbReference type="AlphaFoldDB" id="A0A926F6T5"/>
<dbReference type="InterPro" id="IPR016192">
    <property type="entry name" value="APOBEC/CMP_deaminase_Zn-bd"/>
</dbReference>
<dbReference type="EMBL" id="JACRTE010000001">
    <property type="protein sequence ID" value="MBC8595298.1"/>
    <property type="molecule type" value="Genomic_DNA"/>
</dbReference>
<evidence type="ECO:0000313" key="10">
    <source>
        <dbReference type="Proteomes" id="UP000647416"/>
    </source>
</evidence>
<comment type="cofactor">
    <cofactor evidence="7">
        <name>Zn(2+)</name>
        <dbReference type="ChEBI" id="CHEBI:29105"/>
    </cofactor>
    <text evidence="7">Binds 1 zinc ion per subunit.</text>
</comment>
<accession>A0A926F6T5</accession>
<dbReference type="Proteomes" id="UP000647416">
    <property type="component" value="Unassembled WGS sequence"/>
</dbReference>
<dbReference type="PROSITE" id="PS51747">
    <property type="entry name" value="CYT_DCMP_DEAMINASES_2"/>
    <property type="match status" value="1"/>
</dbReference>
<dbReference type="GO" id="GO:0002100">
    <property type="term" value="P:tRNA wobble adenosine to inosine editing"/>
    <property type="evidence" value="ECO:0007669"/>
    <property type="project" value="UniProtKB-UniRule"/>
</dbReference>
<dbReference type="SUPFAM" id="SSF53927">
    <property type="entry name" value="Cytidine deaminase-like"/>
    <property type="match status" value="1"/>
</dbReference>
<feature type="binding site" evidence="7">
    <location>
        <position position="82"/>
    </location>
    <ligand>
        <name>Zn(2+)</name>
        <dbReference type="ChEBI" id="CHEBI:29105"/>
        <note>catalytic</note>
    </ligand>
</feature>
<evidence type="ECO:0000259" key="8">
    <source>
        <dbReference type="PROSITE" id="PS51747"/>
    </source>
</evidence>
<feature type="binding site" evidence="7">
    <location>
        <position position="52"/>
    </location>
    <ligand>
        <name>Zn(2+)</name>
        <dbReference type="ChEBI" id="CHEBI:29105"/>
        <note>catalytic</note>
    </ligand>
</feature>
<comment type="catalytic activity">
    <reaction evidence="6 7">
        <text>adenosine(34) in tRNA + H2O + H(+) = inosine(34) in tRNA + NH4(+)</text>
        <dbReference type="Rhea" id="RHEA:43168"/>
        <dbReference type="Rhea" id="RHEA-COMP:10373"/>
        <dbReference type="Rhea" id="RHEA-COMP:10374"/>
        <dbReference type="ChEBI" id="CHEBI:15377"/>
        <dbReference type="ChEBI" id="CHEBI:15378"/>
        <dbReference type="ChEBI" id="CHEBI:28938"/>
        <dbReference type="ChEBI" id="CHEBI:74411"/>
        <dbReference type="ChEBI" id="CHEBI:82852"/>
        <dbReference type="EC" id="3.5.4.33"/>
    </reaction>
</comment>
<gene>
    <name evidence="7" type="primary">tadA</name>
    <name evidence="9" type="ORF">H8706_00215</name>
</gene>
<keyword evidence="2 7" id="KW-0819">tRNA processing</keyword>
<dbReference type="RefSeq" id="WP_178347513.1">
    <property type="nucleotide sequence ID" value="NZ_JACRTE010000001.1"/>
</dbReference>
<dbReference type="InterPro" id="IPR016193">
    <property type="entry name" value="Cytidine_deaminase-like"/>
</dbReference>
<dbReference type="PROSITE" id="PS00903">
    <property type="entry name" value="CYT_DCMP_DEAMINASES_1"/>
    <property type="match status" value="1"/>
</dbReference>
<reference evidence="9" key="1">
    <citation type="submission" date="2020-08" db="EMBL/GenBank/DDBJ databases">
        <title>Genome public.</title>
        <authorList>
            <person name="Liu C."/>
            <person name="Sun Q."/>
        </authorList>
    </citation>
    <scope>NUCLEOTIDE SEQUENCE</scope>
    <source>
        <strain evidence="9">NSJ-50</strain>
    </source>
</reference>
<evidence type="ECO:0000256" key="3">
    <source>
        <dbReference type="ARBA" id="ARBA00022723"/>
    </source>
</evidence>
<dbReference type="GO" id="GO:0052717">
    <property type="term" value="F:tRNA-specific adenosine-34 deaminase activity"/>
    <property type="evidence" value="ECO:0007669"/>
    <property type="project" value="UniProtKB-UniRule"/>
</dbReference>
<evidence type="ECO:0000313" key="9">
    <source>
        <dbReference type="EMBL" id="MBC8595298.1"/>
    </source>
</evidence>
<comment type="subunit">
    <text evidence="7">Homodimer.</text>
</comment>
<dbReference type="HAMAP" id="MF_00972">
    <property type="entry name" value="tRNA_aden_deaminase"/>
    <property type="match status" value="1"/>
</dbReference>
<dbReference type="PANTHER" id="PTHR11079">
    <property type="entry name" value="CYTOSINE DEAMINASE FAMILY MEMBER"/>
    <property type="match status" value="1"/>
</dbReference>
<dbReference type="InterPro" id="IPR058535">
    <property type="entry name" value="MafB19-deam"/>
</dbReference>
<name>A0A926F6T5_9FIRM</name>
<evidence type="ECO:0000256" key="7">
    <source>
        <dbReference type="HAMAP-Rule" id="MF_00972"/>
    </source>
</evidence>
<dbReference type="GO" id="GO:0008270">
    <property type="term" value="F:zinc ion binding"/>
    <property type="evidence" value="ECO:0007669"/>
    <property type="project" value="UniProtKB-UniRule"/>
</dbReference>
<organism evidence="9 10">
    <name type="scientific">Qingrenia yutianensis</name>
    <dbReference type="NCBI Taxonomy" id="2763676"/>
    <lineage>
        <taxon>Bacteria</taxon>
        <taxon>Bacillati</taxon>
        <taxon>Bacillota</taxon>
        <taxon>Clostridia</taxon>
        <taxon>Eubacteriales</taxon>
        <taxon>Oscillospiraceae</taxon>
        <taxon>Qingrenia</taxon>
    </lineage>
</organism>
<dbReference type="EC" id="3.5.4.33" evidence="7"/>
<keyword evidence="5 7" id="KW-0862">Zinc</keyword>
<feature type="domain" description="CMP/dCMP-type deaminase" evidence="8">
    <location>
        <begin position="1"/>
        <end position="113"/>
    </location>
</feature>
<dbReference type="InterPro" id="IPR002125">
    <property type="entry name" value="CMP_dCMP_dom"/>
</dbReference>
<dbReference type="CDD" id="cd01285">
    <property type="entry name" value="nucleoside_deaminase"/>
    <property type="match status" value="1"/>
</dbReference>
<keyword evidence="3 7" id="KW-0479">Metal-binding</keyword>
<dbReference type="Pfam" id="PF14437">
    <property type="entry name" value="MafB19-deam"/>
    <property type="match status" value="1"/>
</dbReference>
<proteinExistence type="inferred from homology"/>
<comment type="caution">
    <text evidence="9">The sequence shown here is derived from an EMBL/GenBank/DDBJ whole genome shotgun (WGS) entry which is preliminary data.</text>
</comment>
<evidence type="ECO:0000256" key="1">
    <source>
        <dbReference type="ARBA" id="ARBA00010669"/>
    </source>
</evidence>
<keyword evidence="4 7" id="KW-0378">Hydrolase</keyword>
<protein>
    <recommendedName>
        <fullName evidence="7">tRNA-specific adenosine deaminase</fullName>
        <ecNumber evidence="7">3.5.4.33</ecNumber>
    </recommendedName>
</protein>
<evidence type="ECO:0000256" key="5">
    <source>
        <dbReference type="ARBA" id="ARBA00022833"/>
    </source>
</evidence>
<dbReference type="InterPro" id="IPR028883">
    <property type="entry name" value="tRNA_aden_deaminase"/>
</dbReference>
<dbReference type="PANTHER" id="PTHR11079:SF179">
    <property type="entry name" value="TRNA(ADENINE(34)) DEAMINASE, CHLOROPLASTIC"/>
    <property type="match status" value="1"/>
</dbReference>
<feature type="binding site" evidence="7">
    <location>
        <position position="85"/>
    </location>
    <ligand>
        <name>Zn(2+)</name>
        <dbReference type="ChEBI" id="CHEBI:29105"/>
        <note>catalytic</note>
    </ligand>
</feature>
<sequence>MKYKNFMPCALDMAKLAFERGEVPVGAVIVKDGEIIASAHNETESSNNASHHAEILAIERACRKLNNKYLIGCDLFVTLEPCAMCAGAIINVKLNRVYIGAEDKLCGAAGGKVNLFEKGLFNHTPEVYFGFSADECSRLLKDFFAQKR</sequence>